<gene>
    <name evidence="1" type="ORF">ABIE19_000705</name>
</gene>
<reference evidence="1 2" key="1">
    <citation type="submission" date="2024-06" db="EMBL/GenBank/DDBJ databases">
        <title>Sorghum-associated microbial communities from plants grown in Nebraska, USA.</title>
        <authorList>
            <person name="Schachtman D."/>
        </authorList>
    </citation>
    <scope>NUCLEOTIDE SEQUENCE [LARGE SCALE GENOMIC DNA]</scope>
    <source>
        <strain evidence="1 2">2814</strain>
    </source>
</reference>
<evidence type="ECO:0008006" key="3">
    <source>
        <dbReference type="Google" id="ProtNLM"/>
    </source>
</evidence>
<dbReference type="Proteomes" id="UP001549313">
    <property type="component" value="Unassembled WGS sequence"/>
</dbReference>
<comment type="caution">
    <text evidence="1">The sequence shown here is derived from an EMBL/GenBank/DDBJ whole genome shotgun (WGS) entry which is preliminary data.</text>
</comment>
<proteinExistence type="predicted"/>
<keyword evidence="2" id="KW-1185">Reference proteome</keyword>
<dbReference type="EMBL" id="JBEPTF010000001">
    <property type="protein sequence ID" value="MET4682796.1"/>
    <property type="molecule type" value="Genomic_DNA"/>
</dbReference>
<protein>
    <recommendedName>
        <fullName evidence="3">Lipoprotein</fullName>
    </recommendedName>
</protein>
<evidence type="ECO:0000313" key="1">
    <source>
        <dbReference type="EMBL" id="MET4682796.1"/>
    </source>
</evidence>
<organism evidence="1 2">
    <name type="scientific">Brevundimonas faecalis</name>
    <dbReference type="NCBI Taxonomy" id="947378"/>
    <lineage>
        <taxon>Bacteria</taxon>
        <taxon>Pseudomonadati</taxon>
        <taxon>Pseudomonadota</taxon>
        <taxon>Alphaproteobacteria</taxon>
        <taxon>Caulobacterales</taxon>
        <taxon>Caulobacteraceae</taxon>
        <taxon>Brevundimonas</taxon>
    </lineage>
</organism>
<sequence>MRGFGSAICVALPIMMCLGCSYIGPSSVKITNTSDHDMEDVRVVFSDTVTSADRIAEGTSRKFNATPRMDGELSISYSLNGEITEKKYYYLTPGLNIFCEFQVHNDDIVGDCD</sequence>
<name>A0ABV2R882_9CAUL</name>
<evidence type="ECO:0000313" key="2">
    <source>
        <dbReference type="Proteomes" id="UP001549313"/>
    </source>
</evidence>
<dbReference type="RefSeq" id="WP_354087734.1">
    <property type="nucleotide sequence ID" value="NZ_JBEPTF010000001.1"/>
</dbReference>
<accession>A0ABV2R882</accession>